<dbReference type="PANTHER" id="PTHR43283">
    <property type="entry name" value="BETA-LACTAMASE-RELATED"/>
    <property type="match status" value="1"/>
</dbReference>
<dbReference type="Gene3D" id="3.40.710.10">
    <property type="entry name" value="DD-peptidase/beta-lactamase superfamily"/>
    <property type="match status" value="1"/>
</dbReference>
<sequence>MVVDLPRSAPEAQGVDSELLLDLVTKLDENEQELHSLMILRHGHVLAEGWWAPYSAERRHELYSLSKSFTSMGVGYLVADGKVSLDDKIVDYFPEHLPEQTSDNLKAMRVRDLLTMTTGHVGEPVMLRGREDSWLKAFFDHPVDKAPGTHFLYNTAATYVCSALVQHITGSTLLDFLTPRLFDKIGATEADWPTSPEGVTLGGFGLSLTTESIAKFGSLLIANDGSVLPQDWVTQATSKQVPNDNQDNPDWKQGYGFQFWMARRGYRGDGAFGQYCIVLPDLDIVIAATSATFDMQAVLNAIWEALPDQLPNEPLPPNEATTGKLRDKLTRLELTPPTGDGQVTQAGTYEFDETLNGLATLTIGDTVGAEVHFKGDRFAVTATPDKWTGDEVVASYAWRDGALVLTVRFLETPYRATYTCRIDGDGDSIHVDYDLNVVIGQLQEHTEQEGRRVKP</sequence>
<proteinExistence type="predicted"/>
<keyword evidence="3" id="KW-1185">Reference proteome</keyword>
<name>A0ABV7YLR1_9ACTN</name>
<accession>A0ABV7YLR1</accession>
<evidence type="ECO:0000313" key="2">
    <source>
        <dbReference type="EMBL" id="MFC3765025.1"/>
    </source>
</evidence>
<dbReference type="PANTHER" id="PTHR43283:SF7">
    <property type="entry name" value="BETA-LACTAMASE-RELATED DOMAIN-CONTAINING PROTEIN"/>
    <property type="match status" value="1"/>
</dbReference>
<dbReference type="RefSeq" id="WP_205119255.1">
    <property type="nucleotide sequence ID" value="NZ_JAFBCM010000001.1"/>
</dbReference>
<dbReference type="Pfam" id="PF00144">
    <property type="entry name" value="Beta-lactamase"/>
    <property type="match status" value="1"/>
</dbReference>
<feature type="domain" description="Beta-lactamase-related" evidence="1">
    <location>
        <begin position="36"/>
        <end position="294"/>
    </location>
</feature>
<dbReference type="EMBL" id="JBHRZH010000036">
    <property type="protein sequence ID" value="MFC3765025.1"/>
    <property type="molecule type" value="Genomic_DNA"/>
</dbReference>
<dbReference type="InterPro" id="IPR001466">
    <property type="entry name" value="Beta-lactam-related"/>
</dbReference>
<dbReference type="SUPFAM" id="SSF56601">
    <property type="entry name" value="beta-lactamase/transpeptidase-like"/>
    <property type="match status" value="1"/>
</dbReference>
<organism evidence="2 3">
    <name type="scientific">Tenggerimyces flavus</name>
    <dbReference type="NCBI Taxonomy" id="1708749"/>
    <lineage>
        <taxon>Bacteria</taxon>
        <taxon>Bacillati</taxon>
        <taxon>Actinomycetota</taxon>
        <taxon>Actinomycetes</taxon>
        <taxon>Propionibacteriales</taxon>
        <taxon>Nocardioidaceae</taxon>
        <taxon>Tenggerimyces</taxon>
    </lineage>
</organism>
<evidence type="ECO:0000313" key="3">
    <source>
        <dbReference type="Proteomes" id="UP001595699"/>
    </source>
</evidence>
<reference evidence="3" key="1">
    <citation type="journal article" date="2019" name="Int. J. Syst. Evol. Microbiol.">
        <title>The Global Catalogue of Microorganisms (GCM) 10K type strain sequencing project: providing services to taxonomists for standard genome sequencing and annotation.</title>
        <authorList>
            <consortium name="The Broad Institute Genomics Platform"/>
            <consortium name="The Broad Institute Genome Sequencing Center for Infectious Disease"/>
            <person name="Wu L."/>
            <person name="Ma J."/>
        </authorList>
    </citation>
    <scope>NUCLEOTIDE SEQUENCE [LARGE SCALE GENOMIC DNA]</scope>
    <source>
        <strain evidence="3">CGMCC 4.7241</strain>
    </source>
</reference>
<dbReference type="InterPro" id="IPR012338">
    <property type="entry name" value="Beta-lactam/transpept-like"/>
</dbReference>
<dbReference type="InterPro" id="IPR050789">
    <property type="entry name" value="Diverse_Enzym_Activities"/>
</dbReference>
<gene>
    <name evidence="2" type="ORF">ACFOUW_29600</name>
</gene>
<dbReference type="Proteomes" id="UP001595699">
    <property type="component" value="Unassembled WGS sequence"/>
</dbReference>
<dbReference type="EC" id="3.-.-.-" evidence="2"/>
<dbReference type="GO" id="GO:0016787">
    <property type="term" value="F:hydrolase activity"/>
    <property type="evidence" value="ECO:0007669"/>
    <property type="project" value="UniProtKB-KW"/>
</dbReference>
<comment type="caution">
    <text evidence="2">The sequence shown here is derived from an EMBL/GenBank/DDBJ whole genome shotgun (WGS) entry which is preliminary data.</text>
</comment>
<keyword evidence="2" id="KW-0378">Hydrolase</keyword>
<protein>
    <submittedName>
        <fullName evidence="2">Serine hydrolase domain-containing protein</fullName>
        <ecNumber evidence="2">3.-.-.-</ecNumber>
    </submittedName>
</protein>
<evidence type="ECO:0000259" key="1">
    <source>
        <dbReference type="Pfam" id="PF00144"/>
    </source>
</evidence>